<accession>A0AAJ8L8R2</accession>
<dbReference type="AlphaFoldDB" id="A0AAJ8L8R2"/>
<feature type="transmembrane region" description="Helical" evidence="2">
    <location>
        <begin position="12"/>
        <end position="32"/>
    </location>
</feature>
<reference evidence="3" key="2">
    <citation type="submission" date="2024-02" db="EMBL/GenBank/DDBJ databases">
        <title>Comparative genomics of Cryptococcus and Kwoniella reveals pathogenesis evolution and contrasting modes of karyotype evolution via chromosome fusion or intercentromeric recombination.</title>
        <authorList>
            <person name="Coelho M.A."/>
            <person name="David-Palma M."/>
            <person name="Shea T."/>
            <person name="Bowers K."/>
            <person name="McGinley-Smith S."/>
            <person name="Mohammad A.W."/>
            <person name="Gnirke A."/>
            <person name="Yurkov A.M."/>
            <person name="Nowrousian M."/>
            <person name="Sun S."/>
            <person name="Cuomo C.A."/>
            <person name="Heitman J."/>
        </authorList>
    </citation>
    <scope>NUCLEOTIDE SEQUENCE</scope>
    <source>
        <strain evidence="3">CBS 10737</strain>
    </source>
</reference>
<gene>
    <name evidence="3" type="ORF">I206_105598</name>
</gene>
<dbReference type="Proteomes" id="UP000094020">
    <property type="component" value="Chromosome 7"/>
</dbReference>
<keyword evidence="2" id="KW-0472">Membrane</keyword>
<keyword evidence="2" id="KW-0812">Transmembrane</keyword>
<feature type="region of interest" description="Disordered" evidence="1">
    <location>
        <begin position="46"/>
        <end position="87"/>
    </location>
</feature>
<evidence type="ECO:0000313" key="3">
    <source>
        <dbReference type="EMBL" id="WWC71640.1"/>
    </source>
</evidence>
<feature type="compositionally biased region" description="Basic residues" evidence="1">
    <location>
        <begin position="77"/>
        <end position="87"/>
    </location>
</feature>
<dbReference type="EMBL" id="CP144525">
    <property type="protein sequence ID" value="WWC71640.1"/>
    <property type="molecule type" value="Genomic_DNA"/>
</dbReference>
<dbReference type="KEGG" id="kpin:96955765"/>
<name>A0AAJ8L8R2_9TREE</name>
<reference evidence="3" key="1">
    <citation type="submission" date="2013-07" db="EMBL/GenBank/DDBJ databases">
        <authorList>
            <consortium name="The Broad Institute Genome Sequencing Platform"/>
            <person name="Cuomo C."/>
            <person name="Litvintseva A."/>
            <person name="Chen Y."/>
            <person name="Heitman J."/>
            <person name="Sun S."/>
            <person name="Springer D."/>
            <person name="Dromer F."/>
            <person name="Young S.K."/>
            <person name="Zeng Q."/>
            <person name="Gargeya S."/>
            <person name="Fitzgerald M."/>
            <person name="Abouelleil A."/>
            <person name="Alvarado L."/>
            <person name="Berlin A.M."/>
            <person name="Chapman S.B."/>
            <person name="Dewar J."/>
            <person name="Goldberg J."/>
            <person name="Griggs A."/>
            <person name="Gujja S."/>
            <person name="Hansen M."/>
            <person name="Howarth C."/>
            <person name="Imamovic A."/>
            <person name="Larimer J."/>
            <person name="McCowan C."/>
            <person name="Murphy C."/>
            <person name="Pearson M."/>
            <person name="Priest M."/>
            <person name="Roberts A."/>
            <person name="Saif S."/>
            <person name="Shea T."/>
            <person name="Sykes S."/>
            <person name="Wortman J."/>
            <person name="Nusbaum C."/>
            <person name="Birren B."/>
        </authorList>
    </citation>
    <scope>NUCLEOTIDE SEQUENCE</scope>
    <source>
        <strain evidence="3">CBS 10737</strain>
    </source>
</reference>
<proteinExistence type="predicted"/>
<feature type="compositionally biased region" description="Basic and acidic residues" evidence="1">
    <location>
        <begin position="55"/>
        <end position="76"/>
    </location>
</feature>
<dbReference type="GeneID" id="96955765"/>
<evidence type="ECO:0000256" key="1">
    <source>
        <dbReference type="SAM" id="MobiDB-lite"/>
    </source>
</evidence>
<sequence>MGRLQHSLTDFQLNLITFGAVLLVLLTLSVMYSHFHSMQRRYPTQTLTPANIKQQFKDKTKTEKDDEGDRLQESRSSRSRKGKVKAS</sequence>
<keyword evidence="4" id="KW-1185">Reference proteome</keyword>
<organism evidence="3 4">
    <name type="scientific">Kwoniella pini CBS 10737</name>
    <dbReference type="NCBI Taxonomy" id="1296096"/>
    <lineage>
        <taxon>Eukaryota</taxon>
        <taxon>Fungi</taxon>
        <taxon>Dikarya</taxon>
        <taxon>Basidiomycota</taxon>
        <taxon>Agaricomycotina</taxon>
        <taxon>Tremellomycetes</taxon>
        <taxon>Tremellales</taxon>
        <taxon>Cryptococcaceae</taxon>
        <taxon>Kwoniella</taxon>
    </lineage>
</organism>
<evidence type="ECO:0000256" key="2">
    <source>
        <dbReference type="SAM" id="Phobius"/>
    </source>
</evidence>
<keyword evidence="2" id="KW-1133">Transmembrane helix</keyword>
<dbReference type="RefSeq" id="XP_070059256.1">
    <property type="nucleotide sequence ID" value="XM_070203155.1"/>
</dbReference>
<evidence type="ECO:0000313" key="4">
    <source>
        <dbReference type="Proteomes" id="UP000094020"/>
    </source>
</evidence>
<protein>
    <submittedName>
        <fullName evidence="3">Uncharacterized protein</fullName>
    </submittedName>
</protein>